<proteinExistence type="inferred from homology"/>
<keyword evidence="5 7" id="KW-1133">Transmembrane helix</keyword>
<feature type="transmembrane region" description="Helical" evidence="7">
    <location>
        <begin position="367"/>
        <end position="392"/>
    </location>
</feature>
<dbReference type="EMBL" id="CP158484">
    <property type="protein sequence ID" value="XBY58726.1"/>
    <property type="molecule type" value="Genomic_DNA"/>
</dbReference>
<dbReference type="InterPro" id="IPR010656">
    <property type="entry name" value="DctM"/>
</dbReference>
<dbReference type="PANTHER" id="PTHR33362:SF5">
    <property type="entry name" value="C4-DICARBOXYLATE TRAP TRANSPORTER LARGE PERMEASE PROTEIN DCTM"/>
    <property type="match status" value="1"/>
</dbReference>
<feature type="transmembrane region" description="Helical" evidence="7">
    <location>
        <begin position="329"/>
        <end position="355"/>
    </location>
</feature>
<comment type="similarity">
    <text evidence="7">Belongs to the TRAP transporter large permease family.</text>
</comment>
<feature type="transmembrane region" description="Helical" evidence="7">
    <location>
        <begin position="228"/>
        <end position="246"/>
    </location>
</feature>
<evidence type="ECO:0000256" key="2">
    <source>
        <dbReference type="ARBA" id="ARBA00022475"/>
    </source>
</evidence>
<evidence type="ECO:0000256" key="1">
    <source>
        <dbReference type="ARBA" id="ARBA00004429"/>
    </source>
</evidence>
<feature type="transmembrane region" description="Helical" evidence="7">
    <location>
        <begin position="175"/>
        <end position="195"/>
    </location>
</feature>
<dbReference type="RefSeq" id="WP_350359537.1">
    <property type="nucleotide sequence ID" value="NZ_CP158484.1"/>
</dbReference>
<dbReference type="PANTHER" id="PTHR33362">
    <property type="entry name" value="SIALIC ACID TRAP TRANSPORTER PERMEASE PROTEIN SIAT-RELATED"/>
    <property type="match status" value="1"/>
</dbReference>
<evidence type="ECO:0000256" key="3">
    <source>
        <dbReference type="ARBA" id="ARBA00022519"/>
    </source>
</evidence>
<dbReference type="GO" id="GO:0022857">
    <property type="term" value="F:transmembrane transporter activity"/>
    <property type="evidence" value="ECO:0007669"/>
    <property type="project" value="UniProtKB-UniRule"/>
</dbReference>
<dbReference type="NCBIfam" id="TIGR00786">
    <property type="entry name" value="dctM"/>
    <property type="match status" value="1"/>
</dbReference>
<gene>
    <name evidence="9" type="ORF">V8F66_20990</name>
</gene>
<keyword evidence="7" id="KW-0813">Transport</keyword>
<keyword evidence="6 7" id="KW-0472">Membrane</keyword>
<feature type="transmembrane region" description="Helical" evidence="7">
    <location>
        <begin position="61"/>
        <end position="79"/>
    </location>
</feature>
<protein>
    <recommendedName>
        <fullName evidence="7">TRAP transporter large permease protein</fullName>
    </recommendedName>
</protein>
<dbReference type="InterPro" id="IPR004681">
    <property type="entry name" value="TRAP_DctM"/>
</dbReference>
<evidence type="ECO:0000313" key="9">
    <source>
        <dbReference type="EMBL" id="XBY58726.1"/>
    </source>
</evidence>
<keyword evidence="4 7" id="KW-0812">Transmembrane</keyword>
<dbReference type="KEGG" id="vrs:V8F66_20990"/>
<feature type="transmembrane region" description="Helical" evidence="7">
    <location>
        <begin position="283"/>
        <end position="300"/>
    </location>
</feature>
<organism evidence="9">
    <name type="scientific">Vreelandella sp. SM1641</name>
    <dbReference type="NCBI Taxonomy" id="3126101"/>
    <lineage>
        <taxon>Bacteria</taxon>
        <taxon>Pseudomonadati</taxon>
        <taxon>Pseudomonadota</taxon>
        <taxon>Gammaproteobacteria</taxon>
        <taxon>Oceanospirillales</taxon>
        <taxon>Halomonadaceae</taxon>
        <taxon>Vreelandella</taxon>
    </lineage>
</organism>
<accession>A0AAU7XM59</accession>
<sequence>MDPILLSILTVSLLLLLIFFGLPIAYSLAVSTLIMMVVSGSGSDAWYIAEYTFQSLDSIDLIAVPMFIFMGTIIAVSPAGKDIYRALSLVLPIPGGLGVASVGGCTVFSAMSGSSPATAAAIGSSAIPEMISRGYPPALACGLVVGGGTLGILTPPSIVLLLYGVVTGTSIGKLFMGGVVPAIMVAIMFSMYVVWRMWRYQKANPEVLEISRRYDEQEGKTKYPVLRVLPFFLMVVMIMVALYGGWATPSELASVGAIASILLVLVIYRVTSFEVWSRLLLKTVRDTSMVLIIAAFAYYLGSFLSYNGAVTAISSGLLDLFGNKWLTLLAVWLMMLVLGTFLPPFAIVVIVAPMFLPFALDAGFDPVWFGVLITLNMELGCITPPLGINLFVVKSIANNVSMKEIMKGSLPFFFIIVFASLLLVLFPQIVLWLPETMWQN</sequence>
<dbReference type="GO" id="GO:0005886">
    <property type="term" value="C:plasma membrane"/>
    <property type="evidence" value="ECO:0007669"/>
    <property type="project" value="UniProtKB-SubCell"/>
</dbReference>
<dbReference type="PIRSF" id="PIRSF006066">
    <property type="entry name" value="HI0050"/>
    <property type="match status" value="1"/>
</dbReference>
<keyword evidence="2" id="KW-1003">Cell membrane</keyword>
<reference evidence="9" key="1">
    <citation type="submission" date="2024-02" db="EMBL/GenBank/DDBJ databases">
        <title>Complete genome sequence of Vreelandella sp. SM1641, a marine exopolysaccharide-producing bacterium isolated from deep-sea hydrothermal sediment of the southwest Indian Ocean.</title>
        <authorList>
            <person name="Zhu H."/>
            <person name="Sun M."/>
        </authorList>
    </citation>
    <scope>NUCLEOTIDE SEQUENCE</scope>
    <source>
        <strain evidence="9">SM1641</strain>
    </source>
</reference>
<feature type="transmembrane region" description="Helical" evidence="7">
    <location>
        <begin position="412"/>
        <end position="433"/>
    </location>
</feature>
<feature type="domain" description="TRAP C4-dicarboxylate transport system permease DctM subunit" evidence="8">
    <location>
        <begin position="13"/>
        <end position="429"/>
    </location>
</feature>
<evidence type="ECO:0000256" key="4">
    <source>
        <dbReference type="ARBA" id="ARBA00022692"/>
    </source>
</evidence>
<feature type="transmembrane region" description="Helical" evidence="7">
    <location>
        <begin position="252"/>
        <end position="271"/>
    </location>
</feature>
<keyword evidence="3 7" id="KW-0997">Cell inner membrane</keyword>
<comment type="caution">
    <text evidence="7">Lacks conserved residue(s) required for the propagation of feature annotation.</text>
</comment>
<comment type="subcellular location">
    <subcellularLocation>
        <location evidence="1 7">Cell inner membrane</location>
        <topology evidence="1 7">Multi-pass membrane protein</topology>
    </subcellularLocation>
</comment>
<dbReference type="AlphaFoldDB" id="A0AAU7XM59"/>
<comment type="function">
    <text evidence="7">Part of the tripartite ATP-independent periplasmic (TRAP) transport system.</text>
</comment>
<feature type="transmembrane region" description="Helical" evidence="7">
    <location>
        <begin position="138"/>
        <end position="163"/>
    </location>
</feature>
<comment type="subunit">
    <text evidence="7">The complex comprises the extracytoplasmic solute receptor protein and the two transmembrane proteins.</text>
</comment>
<evidence type="ECO:0000256" key="7">
    <source>
        <dbReference type="RuleBase" id="RU369079"/>
    </source>
</evidence>
<name>A0AAU7XM59_9GAMM</name>
<evidence type="ECO:0000256" key="5">
    <source>
        <dbReference type="ARBA" id="ARBA00022989"/>
    </source>
</evidence>
<evidence type="ECO:0000259" key="8">
    <source>
        <dbReference type="Pfam" id="PF06808"/>
    </source>
</evidence>
<evidence type="ECO:0000256" key="6">
    <source>
        <dbReference type="ARBA" id="ARBA00023136"/>
    </source>
</evidence>
<dbReference type="Pfam" id="PF06808">
    <property type="entry name" value="DctM"/>
    <property type="match status" value="1"/>
</dbReference>